<accession>A0A392T0E8</accession>
<dbReference type="AlphaFoldDB" id="A0A392T0E8"/>
<sequence length="69" mass="7671">MLFDAWFGVLEANKPSWSSKKHFGLEMGINLPASPRAQEGCALRPGMALRRFRPLPVAPCALRRTLFTG</sequence>
<dbReference type="EMBL" id="LXQA010482006">
    <property type="protein sequence ID" value="MCI54603.1"/>
    <property type="molecule type" value="Genomic_DNA"/>
</dbReference>
<organism evidence="1 2">
    <name type="scientific">Trifolium medium</name>
    <dbReference type="NCBI Taxonomy" id="97028"/>
    <lineage>
        <taxon>Eukaryota</taxon>
        <taxon>Viridiplantae</taxon>
        <taxon>Streptophyta</taxon>
        <taxon>Embryophyta</taxon>
        <taxon>Tracheophyta</taxon>
        <taxon>Spermatophyta</taxon>
        <taxon>Magnoliopsida</taxon>
        <taxon>eudicotyledons</taxon>
        <taxon>Gunneridae</taxon>
        <taxon>Pentapetalae</taxon>
        <taxon>rosids</taxon>
        <taxon>fabids</taxon>
        <taxon>Fabales</taxon>
        <taxon>Fabaceae</taxon>
        <taxon>Papilionoideae</taxon>
        <taxon>50 kb inversion clade</taxon>
        <taxon>NPAAA clade</taxon>
        <taxon>Hologalegina</taxon>
        <taxon>IRL clade</taxon>
        <taxon>Trifolieae</taxon>
        <taxon>Trifolium</taxon>
    </lineage>
</organism>
<name>A0A392T0E8_9FABA</name>
<dbReference type="Proteomes" id="UP000265520">
    <property type="component" value="Unassembled WGS sequence"/>
</dbReference>
<protein>
    <submittedName>
        <fullName evidence="1">Uncharacterized protein</fullName>
    </submittedName>
</protein>
<proteinExistence type="predicted"/>
<evidence type="ECO:0000313" key="1">
    <source>
        <dbReference type="EMBL" id="MCI54603.1"/>
    </source>
</evidence>
<comment type="caution">
    <text evidence="1">The sequence shown here is derived from an EMBL/GenBank/DDBJ whole genome shotgun (WGS) entry which is preliminary data.</text>
</comment>
<keyword evidence="2" id="KW-1185">Reference proteome</keyword>
<evidence type="ECO:0000313" key="2">
    <source>
        <dbReference type="Proteomes" id="UP000265520"/>
    </source>
</evidence>
<reference evidence="1 2" key="1">
    <citation type="journal article" date="2018" name="Front. Plant Sci.">
        <title>Red Clover (Trifolium pratense) and Zigzag Clover (T. medium) - A Picture of Genomic Similarities and Differences.</title>
        <authorList>
            <person name="Dluhosova J."/>
            <person name="Istvanek J."/>
            <person name="Nedelnik J."/>
            <person name="Repkova J."/>
        </authorList>
    </citation>
    <scope>NUCLEOTIDE SEQUENCE [LARGE SCALE GENOMIC DNA]</scope>
    <source>
        <strain evidence="2">cv. 10/8</strain>
        <tissue evidence="1">Leaf</tissue>
    </source>
</reference>